<dbReference type="AlphaFoldDB" id="A0A5F4WLB7"/>
<dbReference type="GeneTree" id="ENSGT01020000230359"/>
<dbReference type="InParanoid" id="A0A5F4WLB7"/>
<dbReference type="FunFam" id="1.20.1070.10:FF:000130">
    <property type="entry name" value="Chemokine (C-C motif) receptor 2"/>
    <property type="match status" value="1"/>
</dbReference>
<dbReference type="PRINTS" id="PR00237">
    <property type="entry name" value="GPCRRHODOPSN"/>
</dbReference>
<dbReference type="CTD" id="9034"/>
<name>A0A5F4WLB7_CALJA</name>
<keyword evidence="8" id="KW-0675">Receptor</keyword>
<dbReference type="Pfam" id="PF00001">
    <property type="entry name" value="7tm_1"/>
    <property type="match status" value="1"/>
</dbReference>
<keyword evidence="6 12" id="KW-0472">Membrane</keyword>
<keyword evidence="10" id="KW-0807">Transducer</keyword>
<dbReference type="PANTHER" id="PTHR10489:SF655">
    <property type="entry name" value="C-C CHEMOKINE RECEPTOR-LIKE 2"/>
    <property type="match status" value="1"/>
</dbReference>
<dbReference type="GO" id="GO:0006954">
    <property type="term" value="P:inflammatory response"/>
    <property type="evidence" value="ECO:0007669"/>
    <property type="project" value="TreeGrafter"/>
</dbReference>
<evidence type="ECO:0000256" key="4">
    <source>
        <dbReference type="ARBA" id="ARBA00022989"/>
    </source>
</evidence>
<evidence type="ECO:0000256" key="9">
    <source>
        <dbReference type="ARBA" id="ARBA00023180"/>
    </source>
</evidence>
<dbReference type="InterPro" id="IPR050119">
    <property type="entry name" value="CCR1-9-like"/>
</dbReference>
<dbReference type="InterPro" id="IPR017452">
    <property type="entry name" value="GPCR_Rhodpsn_7TM"/>
</dbReference>
<dbReference type="Ensembl" id="ENSCJAT00000108862.2">
    <property type="protein sequence ID" value="ENSCJAP00000078472.2"/>
    <property type="gene ID" value="ENSCJAG00000021831.5"/>
</dbReference>
<dbReference type="GO" id="GO:0019957">
    <property type="term" value="F:C-C chemokine binding"/>
    <property type="evidence" value="ECO:0007669"/>
    <property type="project" value="TreeGrafter"/>
</dbReference>
<evidence type="ECO:0000256" key="6">
    <source>
        <dbReference type="ARBA" id="ARBA00023136"/>
    </source>
</evidence>
<proteinExistence type="predicted"/>
<keyword evidence="9" id="KW-0325">Glycoprotein</keyword>
<keyword evidence="5" id="KW-0297">G-protein coupled receptor</keyword>
<evidence type="ECO:0000256" key="7">
    <source>
        <dbReference type="ARBA" id="ARBA00023157"/>
    </source>
</evidence>
<dbReference type="GO" id="GO:0019722">
    <property type="term" value="P:calcium-mediated signaling"/>
    <property type="evidence" value="ECO:0007669"/>
    <property type="project" value="TreeGrafter"/>
</dbReference>
<comment type="subcellular location">
    <subcellularLocation>
        <location evidence="1">Cell membrane</location>
        <topology evidence="1">Multi-pass membrane protein</topology>
    </subcellularLocation>
</comment>
<dbReference type="PRINTS" id="PR00657">
    <property type="entry name" value="CCCHEMOKINER"/>
</dbReference>
<feature type="domain" description="G-protein coupled receptors family 1 profile" evidence="13">
    <location>
        <begin position="117"/>
        <end position="362"/>
    </location>
</feature>
<feature type="region of interest" description="Disordered" evidence="11">
    <location>
        <begin position="387"/>
        <end position="406"/>
    </location>
</feature>
<dbReference type="OrthoDB" id="9802979at2759"/>
<dbReference type="GeneID" id="100399503"/>
<organism evidence="14 15">
    <name type="scientific">Callithrix jacchus</name>
    <name type="common">White-tufted-ear marmoset</name>
    <name type="synonym">Simia Jacchus</name>
    <dbReference type="NCBI Taxonomy" id="9483"/>
    <lineage>
        <taxon>Eukaryota</taxon>
        <taxon>Metazoa</taxon>
        <taxon>Chordata</taxon>
        <taxon>Craniata</taxon>
        <taxon>Vertebrata</taxon>
        <taxon>Euteleostomi</taxon>
        <taxon>Mammalia</taxon>
        <taxon>Eutheria</taxon>
        <taxon>Euarchontoglires</taxon>
        <taxon>Primates</taxon>
        <taxon>Haplorrhini</taxon>
        <taxon>Platyrrhini</taxon>
        <taxon>Cebidae</taxon>
        <taxon>Callitrichinae</taxon>
        <taxon>Callithrix</taxon>
        <taxon>Callithrix</taxon>
    </lineage>
</organism>
<feature type="transmembrane region" description="Helical" evidence="12">
    <location>
        <begin position="200"/>
        <end position="226"/>
    </location>
</feature>
<protein>
    <submittedName>
        <fullName evidence="14">C-C motif chemokine receptor like 2</fullName>
    </submittedName>
</protein>
<feature type="transmembrane region" description="Helical" evidence="12">
    <location>
        <begin position="345"/>
        <end position="365"/>
    </location>
</feature>
<dbReference type="FunCoup" id="A0A5F4WLB7">
    <property type="interactions" value="335"/>
</dbReference>
<dbReference type="GO" id="GO:0009897">
    <property type="term" value="C:external side of plasma membrane"/>
    <property type="evidence" value="ECO:0007669"/>
    <property type="project" value="TreeGrafter"/>
</dbReference>
<dbReference type="GO" id="GO:0060326">
    <property type="term" value="P:cell chemotaxis"/>
    <property type="evidence" value="ECO:0007669"/>
    <property type="project" value="TreeGrafter"/>
</dbReference>
<evidence type="ECO:0000256" key="8">
    <source>
        <dbReference type="ARBA" id="ARBA00023170"/>
    </source>
</evidence>
<sequence>MCELGGRATRGINSVFSCLSGSGAVRSKGIHPLSGAIPTALRCWVWRLHPFPQELCPVGSLKMKNYTLAPEDEYDVFIEDELESNEAEQCDKYDAQVLLAQLVPSLCSTVFVLGMLDNLLVVLILAKYKGLKHTENIYLLNVALSNLCFLLALPFWAHTVGNPMCKILLGLYFVGLYSETFFNCLLIVQRYLVFLHKRSFFLASRTVPCGIITSVLAWVTAILTAWPEFVFYKPQMEDQKHHCAFSRPPFLPADETVWKHLLTLKMNISVLVLPLFLFTFSYVQMRKTLRFREQRSGLFKLVFAIMVVFLLMWAPYNITLFLSAFKEHFSLSDCKSNYSLDKSVYITKLIATTHCCVNPLLYVFLDGTFRKYLCRLFHLCRDTPLQPRGESAQGTQREEPDLSTEV</sequence>
<reference evidence="14" key="2">
    <citation type="submission" date="2025-08" db="UniProtKB">
        <authorList>
            <consortium name="Ensembl"/>
        </authorList>
    </citation>
    <scope>IDENTIFICATION</scope>
</reference>
<feature type="transmembrane region" description="Helical" evidence="12">
    <location>
        <begin position="266"/>
        <end position="285"/>
    </location>
</feature>
<keyword evidence="2" id="KW-1003">Cell membrane</keyword>
<dbReference type="SUPFAM" id="SSF81321">
    <property type="entry name" value="Family A G protein-coupled receptor-like"/>
    <property type="match status" value="1"/>
</dbReference>
<dbReference type="OMA" id="FYKPQME"/>
<evidence type="ECO:0000256" key="10">
    <source>
        <dbReference type="ARBA" id="ARBA00023224"/>
    </source>
</evidence>
<feature type="transmembrane region" description="Helical" evidence="12">
    <location>
        <begin position="169"/>
        <end position="188"/>
    </location>
</feature>
<evidence type="ECO:0000313" key="15">
    <source>
        <dbReference type="Proteomes" id="UP000008225"/>
    </source>
</evidence>
<keyword evidence="7" id="KW-1015">Disulfide bond</keyword>
<dbReference type="InterPro" id="IPR000355">
    <property type="entry name" value="Chemokine_rcpt"/>
</dbReference>
<dbReference type="STRING" id="9483.ENSCJAP00000078472"/>
<dbReference type="CDD" id="cd15171">
    <property type="entry name" value="7tmA_CCRL2"/>
    <property type="match status" value="1"/>
</dbReference>
<dbReference type="PANTHER" id="PTHR10489">
    <property type="entry name" value="CELL ADHESION MOLECULE"/>
    <property type="match status" value="1"/>
</dbReference>
<dbReference type="Gene3D" id="1.20.1070.10">
    <property type="entry name" value="Rhodopsin 7-helix transmembrane proteins"/>
    <property type="match status" value="1"/>
</dbReference>
<dbReference type="Proteomes" id="UP000008225">
    <property type="component" value="Chromosome 15"/>
</dbReference>
<keyword evidence="15" id="KW-1185">Reference proteome</keyword>
<evidence type="ECO:0000256" key="5">
    <source>
        <dbReference type="ARBA" id="ARBA00023040"/>
    </source>
</evidence>
<evidence type="ECO:0000259" key="13">
    <source>
        <dbReference type="PROSITE" id="PS50262"/>
    </source>
</evidence>
<dbReference type="GO" id="GO:0016493">
    <property type="term" value="F:C-C chemokine receptor activity"/>
    <property type="evidence" value="ECO:0007669"/>
    <property type="project" value="TreeGrafter"/>
</dbReference>
<accession>A0A5F4WLB7</accession>
<keyword evidence="3 12" id="KW-0812">Transmembrane</keyword>
<reference evidence="14" key="1">
    <citation type="submission" date="2009-03" db="EMBL/GenBank/DDBJ databases">
        <authorList>
            <person name="Warren W."/>
            <person name="Ye L."/>
            <person name="Minx P."/>
            <person name="Worley K."/>
            <person name="Gibbs R."/>
            <person name="Wilson R.K."/>
        </authorList>
    </citation>
    <scope>NUCLEOTIDE SEQUENCE [LARGE SCALE GENOMIC DNA]</scope>
</reference>
<dbReference type="PROSITE" id="PS50262">
    <property type="entry name" value="G_PROTEIN_RECEP_F1_2"/>
    <property type="match status" value="1"/>
</dbReference>
<dbReference type="GO" id="GO:0007204">
    <property type="term" value="P:positive regulation of cytosolic calcium ion concentration"/>
    <property type="evidence" value="ECO:0007669"/>
    <property type="project" value="TreeGrafter"/>
</dbReference>
<dbReference type="Bgee" id="ENSCJAG00000021831">
    <property type="expression patterns" value="Expressed in liver and 5 other cell types or tissues"/>
</dbReference>
<feature type="transmembrane region" description="Helical" evidence="12">
    <location>
        <begin position="102"/>
        <end position="126"/>
    </location>
</feature>
<evidence type="ECO:0000256" key="12">
    <source>
        <dbReference type="SAM" id="Phobius"/>
    </source>
</evidence>
<dbReference type="InterPro" id="IPR000276">
    <property type="entry name" value="GPCR_Rhodpsn"/>
</dbReference>
<evidence type="ECO:0000313" key="14">
    <source>
        <dbReference type="Ensembl" id="ENSCJAP00000078472.2"/>
    </source>
</evidence>
<gene>
    <name evidence="14" type="primary">CCRL2</name>
</gene>
<evidence type="ECO:0000256" key="3">
    <source>
        <dbReference type="ARBA" id="ARBA00022692"/>
    </source>
</evidence>
<evidence type="ECO:0000256" key="1">
    <source>
        <dbReference type="ARBA" id="ARBA00004651"/>
    </source>
</evidence>
<dbReference type="RefSeq" id="XP_008979785.1">
    <property type="nucleotide sequence ID" value="XM_008981537.5"/>
</dbReference>
<evidence type="ECO:0000256" key="11">
    <source>
        <dbReference type="SAM" id="MobiDB-lite"/>
    </source>
</evidence>
<reference evidence="14" key="3">
    <citation type="submission" date="2025-09" db="UniProtKB">
        <authorList>
            <consortium name="Ensembl"/>
        </authorList>
    </citation>
    <scope>IDENTIFICATION</scope>
</reference>
<dbReference type="GO" id="GO:0006955">
    <property type="term" value="P:immune response"/>
    <property type="evidence" value="ECO:0007669"/>
    <property type="project" value="TreeGrafter"/>
</dbReference>
<dbReference type="GO" id="GO:0048020">
    <property type="term" value="F:CCR chemokine receptor binding"/>
    <property type="evidence" value="ECO:0007669"/>
    <property type="project" value="Ensembl"/>
</dbReference>
<feature type="transmembrane region" description="Helical" evidence="12">
    <location>
        <begin position="138"/>
        <end position="157"/>
    </location>
</feature>
<keyword evidence="4 12" id="KW-1133">Transmembrane helix</keyword>
<feature type="transmembrane region" description="Helical" evidence="12">
    <location>
        <begin position="297"/>
        <end position="325"/>
    </location>
</feature>
<evidence type="ECO:0000256" key="2">
    <source>
        <dbReference type="ARBA" id="ARBA00022475"/>
    </source>
</evidence>
<dbReference type="GO" id="GO:0005737">
    <property type="term" value="C:cytoplasm"/>
    <property type="evidence" value="ECO:0007669"/>
    <property type="project" value="TreeGrafter"/>
</dbReference>